<proteinExistence type="predicted"/>
<organism evidence="3 4">
    <name type="scientific">Nonomuraea guangzhouensis</name>
    <dbReference type="NCBI Taxonomy" id="1291555"/>
    <lineage>
        <taxon>Bacteria</taxon>
        <taxon>Bacillati</taxon>
        <taxon>Actinomycetota</taxon>
        <taxon>Actinomycetes</taxon>
        <taxon>Streptosporangiales</taxon>
        <taxon>Streptosporangiaceae</taxon>
        <taxon>Nonomuraea</taxon>
    </lineage>
</organism>
<dbReference type="PANTHER" id="PTHR33498:SF1">
    <property type="entry name" value="TRANSPOSASE FOR INSERTION SEQUENCE ELEMENT IS1557"/>
    <property type="match status" value="1"/>
</dbReference>
<evidence type="ECO:0000313" key="3">
    <source>
        <dbReference type="EMBL" id="MFD1545940.1"/>
    </source>
</evidence>
<name>A0ABW4GTD5_9ACTN</name>
<feature type="compositionally biased region" description="Low complexity" evidence="1">
    <location>
        <begin position="250"/>
        <end position="267"/>
    </location>
</feature>
<dbReference type="Pfam" id="PF14690">
    <property type="entry name" value="Zn_ribbon_ISL3"/>
    <property type="match status" value="1"/>
</dbReference>
<accession>A0ABW4GTD5</accession>
<comment type="caution">
    <text evidence="3">The sequence shown here is derived from an EMBL/GenBank/DDBJ whole genome shotgun (WGS) entry which is preliminary data.</text>
</comment>
<sequence length="323" mass="35203">MHVQDVEDQGDVVRIAACASTVEASCPECGVSSARMHSRYRRTLRDLAACGRPLVIELDVRRFRCGEAACGRKIFADRFHLWQNLAQALEKTVRAHRSCLQEAPDPNTAMQEETGGEAEPAERPRTVDSYRNERPMVARTQERYAQVQALKNNGASLNAISRELGLASRTARKYATATSVDELLAPILAAPASWTGSSPTSPAGGTRAAPTPPSSTPRSRPTVSPAADAPSRAGSSRYAGTRKCGKSPARRPNPAASPAGPRQQAPPGAGPGSLSRTRRRRRPRPRLRRDDDRPEWPPARRLDHRCRSRRADSSGCLRHRSAP</sequence>
<feature type="region of interest" description="Disordered" evidence="1">
    <location>
        <begin position="102"/>
        <end position="128"/>
    </location>
</feature>
<feature type="compositionally biased region" description="Low complexity" evidence="1">
    <location>
        <begin position="216"/>
        <end position="226"/>
    </location>
</feature>
<feature type="compositionally biased region" description="Low complexity" evidence="1">
    <location>
        <begin position="199"/>
        <end position="209"/>
    </location>
</feature>
<feature type="region of interest" description="Disordered" evidence="1">
    <location>
        <begin position="194"/>
        <end position="323"/>
    </location>
</feature>
<feature type="compositionally biased region" description="Basic and acidic residues" evidence="1">
    <location>
        <begin position="288"/>
        <end position="301"/>
    </location>
</feature>
<dbReference type="InterPro" id="IPR047951">
    <property type="entry name" value="Transpos_ISL3"/>
</dbReference>
<feature type="compositionally biased region" description="Basic residues" evidence="1">
    <location>
        <begin position="276"/>
        <end position="287"/>
    </location>
</feature>
<dbReference type="RefSeq" id="WP_372455119.1">
    <property type="nucleotide sequence ID" value="NZ_JAHKRM010000039.1"/>
</dbReference>
<keyword evidence="4" id="KW-1185">Reference proteome</keyword>
<protein>
    <submittedName>
        <fullName evidence="3">Transposase family protein</fullName>
    </submittedName>
</protein>
<dbReference type="InterPro" id="IPR029261">
    <property type="entry name" value="Transposase_Znf"/>
</dbReference>
<dbReference type="Proteomes" id="UP001597097">
    <property type="component" value="Unassembled WGS sequence"/>
</dbReference>
<dbReference type="EMBL" id="JBHUCM010000053">
    <property type="protein sequence ID" value="MFD1545940.1"/>
    <property type="molecule type" value="Genomic_DNA"/>
</dbReference>
<evidence type="ECO:0000313" key="4">
    <source>
        <dbReference type="Proteomes" id="UP001597097"/>
    </source>
</evidence>
<dbReference type="PANTHER" id="PTHR33498">
    <property type="entry name" value="TRANSPOSASE FOR INSERTION SEQUENCE ELEMENT IS1557"/>
    <property type="match status" value="1"/>
</dbReference>
<evidence type="ECO:0000256" key="1">
    <source>
        <dbReference type="SAM" id="MobiDB-lite"/>
    </source>
</evidence>
<gene>
    <name evidence="3" type="ORF">ACFSJ0_53490</name>
</gene>
<feature type="domain" description="Transposase IS204/IS1001/IS1096/IS1165 zinc-finger" evidence="2">
    <location>
        <begin position="24"/>
        <end position="67"/>
    </location>
</feature>
<reference evidence="4" key="1">
    <citation type="journal article" date="2019" name="Int. J. Syst. Evol. Microbiol.">
        <title>The Global Catalogue of Microorganisms (GCM) 10K type strain sequencing project: providing services to taxonomists for standard genome sequencing and annotation.</title>
        <authorList>
            <consortium name="The Broad Institute Genomics Platform"/>
            <consortium name="The Broad Institute Genome Sequencing Center for Infectious Disease"/>
            <person name="Wu L."/>
            <person name="Ma J."/>
        </authorList>
    </citation>
    <scope>NUCLEOTIDE SEQUENCE [LARGE SCALE GENOMIC DNA]</scope>
    <source>
        <strain evidence="4">CGMCC 1.15399</strain>
    </source>
</reference>
<evidence type="ECO:0000259" key="2">
    <source>
        <dbReference type="Pfam" id="PF14690"/>
    </source>
</evidence>